<reference evidence="1 2" key="1">
    <citation type="submission" date="2017-07" db="EMBL/GenBank/DDBJ databases">
        <title>Genome Sequence of Arenibacter algicola Strain SMS7 Isolated from a culture of the Diatom Skeletonema marinoi.</title>
        <authorList>
            <person name="Topel M."/>
            <person name="Pinder M.I.M."/>
            <person name="Johansson O.N."/>
            <person name="Kourtchenko O."/>
            <person name="Godhe A."/>
            <person name="Clarke A.K."/>
        </authorList>
    </citation>
    <scope>NUCLEOTIDE SEQUENCE [LARGE SCALE GENOMIC DNA]</scope>
    <source>
        <strain evidence="1 2">SMS7</strain>
    </source>
</reference>
<evidence type="ECO:0000313" key="2">
    <source>
        <dbReference type="Proteomes" id="UP000204551"/>
    </source>
</evidence>
<evidence type="ECO:0000313" key="1">
    <source>
        <dbReference type="EMBL" id="ASO04788.1"/>
    </source>
</evidence>
<dbReference type="KEGG" id="aalg:AREALGSMS7_01315"/>
<gene>
    <name evidence="1" type="ORF">AREALGSMS7_01315</name>
</gene>
<sequence>MGISSHIKLYETMFRLTHNQVVPGSSPGGTTSSRKPTPIAWVFHFLEVSWVCPSFQQEMKKMVRDSEALFSICISGHYWSTSTAS</sequence>
<dbReference type="AlphaFoldDB" id="A0A221UUB3"/>
<name>A0A221UUB3_9FLAO</name>
<protein>
    <submittedName>
        <fullName evidence="1">Uncharacterized protein</fullName>
    </submittedName>
</protein>
<organism evidence="1 2">
    <name type="scientific">Arenibacter algicola</name>
    <dbReference type="NCBI Taxonomy" id="616991"/>
    <lineage>
        <taxon>Bacteria</taxon>
        <taxon>Pseudomonadati</taxon>
        <taxon>Bacteroidota</taxon>
        <taxon>Flavobacteriia</taxon>
        <taxon>Flavobacteriales</taxon>
        <taxon>Flavobacteriaceae</taxon>
        <taxon>Arenibacter</taxon>
    </lineage>
</organism>
<dbReference type="Proteomes" id="UP000204551">
    <property type="component" value="Chromosome"/>
</dbReference>
<proteinExistence type="predicted"/>
<accession>A0A221UUB3</accession>
<dbReference type="EMBL" id="CP022515">
    <property type="protein sequence ID" value="ASO04788.1"/>
    <property type="molecule type" value="Genomic_DNA"/>
</dbReference>